<dbReference type="SMART" id="SM00359">
    <property type="entry name" value="PUA"/>
    <property type="match status" value="1"/>
</dbReference>
<keyword evidence="3 8" id="KW-0641">Proline biosynthesis</keyword>
<evidence type="ECO:0000256" key="8">
    <source>
        <dbReference type="HAMAP-Rule" id="MF_00456"/>
    </source>
</evidence>
<dbReference type="Pfam" id="PF00696">
    <property type="entry name" value="AA_kinase"/>
    <property type="match status" value="1"/>
</dbReference>
<dbReference type="Gene3D" id="3.40.1160.10">
    <property type="entry name" value="Acetylglutamate kinase-like"/>
    <property type="match status" value="1"/>
</dbReference>
<dbReference type="FunFam" id="3.40.1160.10:FF:000018">
    <property type="entry name" value="Glutamate 5-kinase"/>
    <property type="match status" value="1"/>
</dbReference>
<feature type="domain" description="PUA" evidence="9">
    <location>
        <begin position="296"/>
        <end position="375"/>
    </location>
</feature>
<keyword evidence="7 8" id="KW-0067">ATP-binding</keyword>
<evidence type="ECO:0000313" key="14">
    <source>
        <dbReference type="Proteomes" id="UP000595420"/>
    </source>
</evidence>
<dbReference type="PIRSF" id="PIRSF000729">
    <property type="entry name" value="GK"/>
    <property type="match status" value="1"/>
</dbReference>
<comment type="pathway">
    <text evidence="8">Amino-acid biosynthesis; L-proline biosynthesis; L-glutamate 5-semialdehyde from L-glutamate: step 1/2.</text>
</comment>
<comment type="subcellular location">
    <subcellularLocation>
        <location evidence="8">Cytoplasm</location>
    </subcellularLocation>
</comment>
<evidence type="ECO:0000256" key="1">
    <source>
        <dbReference type="ARBA" id="ARBA00022490"/>
    </source>
</evidence>
<evidence type="ECO:0000256" key="6">
    <source>
        <dbReference type="ARBA" id="ARBA00022777"/>
    </source>
</evidence>
<name>A0A060UVD6_9PROT</name>
<feature type="binding site" evidence="8">
    <location>
        <begin position="188"/>
        <end position="189"/>
    </location>
    <ligand>
        <name>ATP</name>
        <dbReference type="ChEBI" id="CHEBI:30616"/>
    </ligand>
</feature>
<dbReference type="SUPFAM" id="SSF88697">
    <property type="entry name" value="PUA domain-like"/>
    <property type="match status" value="1"/>
</dbReference>
<dbReference type="InterPro" id="IPR001057">
    <property type="entry name" value="Glu/AcGlu_kinase"/>
</dbReference>
<dbReference type="UniPathway" id="UPA00098">
    <property type="reaction ID" value="UER00359"/>
</dbReference>
<dbReference type="InterPro" id="IPR041739">
    <property type="entry name" value="G5K_ProB"/>
</dbReference>
<keyword evidence="4 8" id="KW-0808">Transferase</keyword>
<dbReference type="InterPro" id="IPR036393">
    <property type="entry name" value="AceGlu_kinase-like_sf"/>
</dbReference>
<evidence type="ECO:0000256" key="7">
    <source>
        <dbReference type="ARBA" id="ARBA00022840"/>
    </source>
</evidence>
<dbReference type="EMBL" id="CP059488">
    <property type="protein sequence ID" value="QQD73821.1"/>
    <property type="molecule type" value="Genomic_DNA"/>
</dbReference>
<dbReference type="GO" id="GO:0005524">
    <property type="term" value="F:ATP binding"/>
    <property type="evidence" value="ECO:0007669"/>
    <property type="project" value="UniProtKB-KW"/>
</dbReference>
<dbReference type="HAMAP" id="MF_00456">
    <property type="entry name" value="ProB"/>
    <property type="match status" value="1"/>
</dbReference>
<comment type="similarity">
    <text evidence="8">Belongs to the glutamate 5-kinase family.</text>
</comment>
<feature type="binding site" evidence="8">
    <location>
        <position position="168"/>
    </location>
    <ligand>
        <name>substrate</name>
    </ligand>
</feature>
<evidence type="ECO:0000256" key="2">
    <source>
        <dbReference type="ARBA" id="ARBA00022605"/>
    </source>
</evidence>
<evidence type="ECO:0000256" key="5">
    <source>
        <dbReference type="ARBA" id="ARBA00022741"/>
    </source>
</evidence>
<proteinExistence type="inferred from homology"/>
<keyword evidence="2 8" id="KW-0028">Amino-acid biosynthesis</keyword>
<reference evidence="12 13" key="3">
    <citation type="submission" date="2017-03" db="EMBL/GenBank/DDBJ databases">
        <authorList>
            <person name="Regsiter A."/>
            <person name="William W."/>
        </authorList>
    </citation>
    <scope>NUCLEOTIDE SEQUENCE [LARGE SCALE GENOMIC DNA]</scope>
    <source>
        <strain evidence="12">PRJEB5721</strain>
    </source>
</reference>
<gene>
    <name evidence="8 10" type="primary">proB</name>
    <name evidence="10" type="ORF">AFERRI_10188</name>
    <name evidence="12" type="ORF">AFERRI_11128</name>
    <name evidence="11" type="ORF">H2515_06180</name>
</gene>
<dbReference type="PANTHER" id="PTHR43654">
    <property type="entry name" value="GLUTAMATE 5-KINASE"/>
    <property type="match status" value="1"/>
</dbReference>
<dbReference type="RefSeq" id="WP_051984648.1">
    <property type="nucleotide sequence ID" value="NZ_CCCS020000001.1"/>
</dbReference>
<evidence type="ECO:0000256" key="4">
    <source>
        <dbReference type="ARBA" id="ARBA00022679"/>
    </source>
</evidence>
<dbReference type="InterPro" id="IPR005715">
    <property type="entry name" value="Glu_5kinase/COase_Synthase"/>
</dbReference>
<dbReference type="GO" id="GO:0055129">
    <property type="term" value="P:L-proline biosynthetic process"/>
    <property type="evidence" value="ECO:0007669"/>
    <property type="project" value="UniProtKB-UniRule"/>
</dbReference>
<evidence type="ECO:0000313" key="13">
    <source>
        <dbReference type="Proteomes" id="UP000193925"/>
    </source>
</evidence>
<dbReference type="PANTHER" id="PTHR43654:SF1">
    <property type="entry name" value="ISOPENTENYL PHOSPHATE KINASE"/>
    <property type="match status" value="1"/>
</dbReference>
<keyword evidence="13" id="KW-1185">Reference proteome</keyword>
<dbReference type="InterPro" id="IPR002478">
    <property type="entry name" value="PUA"/>
</dbReference>
<accession>A0A060UVD6</accession>
<dbReference type="SUPFAM" id="SSF53633">
    <property type="entry name" value="Carbamate kinase-like"/>
    <property type="match status" value="1"/>
</dbReference>
<dbReference type="Proteomes" id="UP000595420">
    <property type="component" value="Chromosome"/>
</dbReference>
<feature type="binding site" evidence="8">
    <location>
        <position position="156"/>
    </location>
    <ligand>
        <name>substrate</name>
    </ligand>
</feature>
<dbReference type="GO" id="GO:0005829">
    <property type="term" value="C:cytosol"/>
    <property type="evidence" value="ECO:0007669"/>
    <property type="project" value="TreeGrafter"/>
</dbReference>
<dbReference type="Gene3D" id="2.30.130.10">
    <property type="entry name" value="PUA domain"/>
    <property type="match status" value="1"/>
</dbReference>
<dbReference type="PROSITE" id="PS50890">
    <property type="entry name" value="PUA"/>
    <property type="match status" value="1"/>
</dbReference>
<comment type="caution">
    <text evidence="8">Lacks conserved residue(s) required for the propagation of feature annotation.</text>
</comment>
<dbReference type="GO" id="GO:0004349">
    <property type="term" value="F:glutamate 5-kinase activity"/>
    <property type="evidence" value="ECO:0007669"/>
    <property type="project" value="UniProtKB-UniRule"/>
</dbReference>
<comment type="catalytic activity">
    <reaction evidence="8">
        <text>L-glutamate + ATP = L-glutamyl 5-phosphate + ADP</text>
        <dbReference type="Rhea" id="RHEA:14877"/>
        <dbReference type="ChEBI" id="CHEBI:29985"/>
        <dbReference type="ChEBI" id="CHEBI:30616"/>
        <dbReference type="ChEBI" id="CHEBI:58274"/>
        <dbReference type="ChEBI" id="CHEBI:456216"/>
        <dbReference type="EC" id="2.7.2.11"/>
    </reaction>
</comment>
<dbReference type="InterPro" id="IPR011529">
    <property type="entry name" value="Glu_5kinase"/>
</dbReference>
<dbReference type="PRINTS" id="PR00474">
    <property type="entry name" value="GLU5KINASE"/>
</dbReference>
<dbReference type="NCBIfam" id="TIGR01027">
    <property type="entry name" value="proB"/>
    <property type="match status" value="1"/>
</dbReference>
<keyword evidence="5 8" id="KW-0547">Nucleotide-binding</keyword>
<dbReference type="Pfam" id="PF01472">
    <property type="entry name" value="PUA"/>
    <property type="match status" value="1"/>
</dbReference>
<reference evidence="10" key="2">
    <citation type="submission" date="2014-07" db="EMBL/GenBank/DDBJ databases">
        <title>Initial genome analysis of the psychrotolerant acidophile Acidithiobacillus ferrivorans CF27: insights into iron and sulfur oxidation pathways and into biofilm formation.</title>
        <authorList>
            <person name="Talla E."/>
            <person name="Hedrich S."/>
            <person name="Mangenot S."/>
            <person name="Ji B."/>
            <person name="Johnson D.B."/>
            <person name="Barbe V."/>
            <person name="Bonnefoy V."/>
        </authorList>
    </citation>
    <scope>NUCLEOTIDE SEQUENCE [LARGE SCALE GENOMIC DNA]</scope>
    <source>
        <strain evidence="10">CF27</strain>
    </source>
</reference>
<dbReference type="InterPro" id="IPR015947">
    <property type="entry name" value="PUA-like_sf"/>
</dbReference>
<comment type="function">
    <text evidence="8">Catalyzes the transfer of a phosphate group to glutamate to form L-glutamate 5-phosphate.</text>
</comment>
<evidence type="ECO:0000256" key="3">
    <source>
        <dbReference type="ARBA" id="ARBA00022650"/>
    </source>
</evidence>
<dbReference type="InterPro" id="IPR019797">
    <property type="entry name" value="Glutamate_5-kinase_CS"/>
</dbReference>
<dbReference type="EMBL" id="LT841305">
    <property type="protein sequence ID" value="SMH65093.1"/>
    <property type="molecule type" value="Genomic_DNA"/>
</dbReference>
<dbReference type="PROSITE" id="PS00902">
    <property type="entry name" value="GLUTAMATE_5_KINASE"/>
    <property type="match status" value="1"/>
</dbReference>
<evidence type="ECO:0000313" key="11">
    <source>
        <dbReference type="EMBL" id="QQD73821.1"/>
    </source>
</evidence>
<dbReference type="InterPro" id="IPR001048">
    <property type="entry name" value="Asp/Glu/Uridylate_kinase"/>
</dbReference>
<dbReference type="GO" id="GO:0003723">
    <property type="term" value="F:RNA binding"/>
    <property type="evidence" value="ECO:0007669"/>
    <property type="project" value="InterPro"/>
</dbReference>
<dbReference type="CDD" id="cd21157">
    <property type="entry name" value="PUA_G5K"/>
    <property type="match status" value="1"/>
</dbReference>
<evidence type="ECO:0000313" key="10">
    <source>
        <dbReference type="EMBL" id="CDQ12365.1"/>
    </source>
</evidence>
<sequence>MKIKLPELSRDLVQLKAQRWVIKIGSSLLTDDGKGLNVDAIRSWVRQILALRRSGIEVVLVSSGSVSAGAQRLGWTERPTTLQARQAAASVGQSALIHTYEEMLREGDRPGEVPLHCGQVLLTHDDLRSRRRYLNARSALRTLLDMNVLPIINENDTVSYNAINLGDNDTLAAVVSNLLDADLLVILTDQDGLFDADPRCCPDARLLTEVNAGAAMLERIAGGGGSGVGTGGMLAKVRAAARAARSGTSTIIANGRCENVLLRLQRGEAIGTFIHARLPTLAARKRWLAGHLRAHGTLHLDAGAAHALLRDGGSLLPVGVTAIEGKFRRGDLVLCKDPFGHEIARGLVNWDALVVARSLGKNSSELADDPEAVEGVLIHRDNLVVNDLLSAEPTSLP</sequence>
<protein>
    <recommendedName>
        <fullName evidence="8">Glutamate 5-kinase</fullName>
        <ecNumber evidence="8">2.7.2.11</ecNumber>
    </recommendedName>
    <alternativeName>
        <fullName evidence="8">Gamma-glutamyl kinase</fullName>
        <shortName evidence="8">GK</shortName>
    </alternativeName>
</protein>
<dbReference type="CDD" id="cd04242">
    <property type="entry name" value="AAK_G5K_ProB"/>
    <property type="match status" value="1"/>
</dbReference>
<feature type="binding site" evidence="8">
    <location>
        <position position="23"/>
    </location>
    <ligand>
        <name>ATP</name>
        <dbReference type="ChEBI" id="CHEBI:30616"/>
    </ligand>
</feature>
<dbReference type="EMBL" id="CCCS020000001">
    <property type="protein sequence ID" value="CDQ12365.1"/>
    <property type="molecule type" value="Genomic_DNA"/>
</dbReference>
<dbReference type="AlphaFoldDB" id="A0A060UVD6"/>
<keyword evidence="1 8" id="KW-0963">Cytoplasm</keyword>
<organism evidence="10">
    <name type="scientific">Acidithiobacillus ferrivorans</name>
    <dbReference type="NCBI Taxonomy" id="160808"/>
    <lineage>
        <taxon>Bacteria</taxon>
        <taxon>Pseudomonadati</taxon>
        <taxon>Pseudomonadota</taxon>
        <taxon>Acidithiobacillia</taxon>
        <taxon>Acidithiobacillales</taxon>
        <taxon>Acidithiobacillaceae</taxon>
        <taxon>Acidithiobacillus</taxon>
    </lineage>
</organism>
<feature type="binding site" evidence="8">
    <location>
        <position position="63"/>
    </location>
    <ligand>
        <name>substrate</name>
    </ligand>
</feature>
<dbReference type="Proteomes" id="UP000193925">
    <property type="component" value="Chromosome AFERRI"/>
</dbReference>
<keyword evidence="6 8" id="KW-0418">Kinase</keyword>
<evidence type="ECO:0000313" key="12">
    <source>
        <dbReference type="EMBL" id="SMH65093.1"/>
    </source>
</evidence>
<reference evidence="11 14" key="4">
    <citation type="submission" date="2020-07" db="EMBL/GenBank/DDBJ databases">
        <title>Complete genome sequence analysis of Acidithiobacillus ferrivorans XJFY6S-08 reveals extreme environmental adaptation to alpine acid mine drainage.</title>
        <authorList>
            <person name="Yan L."/>
            <person name="Ni Y."/>
        </authorList>
    </citation>
    <scope>NUCLEOTIDE SEQUENCE [LARGE SCALE GENOMIC DNA]</scope>
    <source>
        <strain evidence="11 14">XJFY6S-08</strain>
    </source>
</reference>
<dbReference type="EC" id="2.7.2.11" evidence="8"/>
<evidence type="ECO:0000259" key="9">
    <source>
        <dbReference type="SMART" id="SM00359"/>
    </source>
</evidence>
<reference evidence="10" key="1">
    <citation type="submission" date="2014-03" db="EMBL/GenBank/DDBJ databases">
        <authorList>
            <person name="Genoscope - CEA"/>
        </authorList>
    </citation>
    <scope>NUCLEOTIDE SEQUENCE [LARGE SCALE GENOMIC DNA]</scope>
    <source>
        <strain evidence="10">CF27</strain>
    </source>
</reference>
<dbReference type="InterPro" id="IPR036974">
    <property type="entry name" value="PUA_sf"/>
</dbReference>